<evidence type="ECO:0000313" key="1">
    <source>
        <dbReference type="EMBL" id="KND62625.1"/>
    </source>
</evidence>
<dbReference type="Pfam" id="PF13558">
    <property type="entry name" value="SbcC_Walker_B"/>
    <property type="match status" value="1"/>
</dbReference>
<dbReference type="GO" id="GO:0006302">
    <property type="term" value="P:double-strand break repair"/>
    <property type="evidence" value="ECO:0007669"/>
    <property type="project" value="TreeGrafter"/>
</dbReference>
<dbReference type="PANTHER" id="PTHR32182:SF0">
    <property type="entry name" value="DNA REPLICATION AND REPAIR PROTEIN RECF"/>
    <property type="match status" value="1"/>
</dbReference>
<accession>A0A0L0MK10</accession>
<proteinExistence type="predicted"/>
<dbReference type="AlphaFoldDB" id="A0A0L0MK10"/>
<dbReference type="GO" id="GO:0000731">
    <property type="term" value="P:DNA synthesis involved in DNA repair"/>
    <property type="evidence" value="ECO:0007669"/>
    <property type="project" value="TreeGrafter"/>
</dbReference>
<dbReference type="PATRIC" id="fig|198422.3.peg.151"/>
<gene>
    <name evidence="1" type="primary">sbcC</name>
    <name evidence="1" type="ORF">AlmWB_01790</name>
</gene>
<comment type="caution">
    <text evidence="1">The sequence shown here is derived from an EMBL/GenBank/DDBJ whole genome shotgun (WGS) entry which is preliminary data.</text>
</comment>
<dbReference type="GO" id="GO:0004527">
    <property type="term" value="F:exonuclease activity"/>
    <property type="evidence" value="ECO:0007669"/>
    <property type="project" value="UniProtKB-KW"/>
</dbReference>
<organism evidence="1 2">
    <name type="scientific">Candidatus Phytoplasma phoenicium</name>
    <dbReference type="NCBI Taxonomy" id="198422"/>
    <lineage>
        <taxon>Bacteria</taxon>
        <taxon>Bacillati</taxon>
        <taxon>Mycoplasmatota</taxon>
        <taxon>Mollicutes</taxon>
        <taxon>Acholeplasmatales</taxon>
        <taxon>Acholeplasmataceae</taxon>
        <taxon>Candidatus Phytoplasma</taxon>
        <taxon>16SrIX (Pigeon pea witches'-broom group)</taxon>
    </lineage>
</organism>
<dbReference type="SUPFAM" id="SSF52540">
    <property type="entry name" value="P-loop containing nucleoside triphosphate hydrolases"/>
    <property type="match status" value="1"/>
</dbReference>
<feature type="non-terminal residue" evidence="1">
    <location>
        <position position="1"/>
    </location>
</feature>
<dbReference type="EMBL" id="JPSQ01000032">
    <property type="protein sequence ID" value="KND62625.1"/>
    <property type="molecule type" value="Genomic_DNA"/>
</dbReference>
<evidence type="ECO:0000313" key="2">
    <source>
        <dbReference type="Proteomes" id="UP000037086"/>
    </source>
</evidence>
<keyword evidence="1" id="KW-0540">Nuclease</keyword>
<name>A0A0L0MK10_9MOLU</name>
<reference evidence="1 2" key="1">
    <citation type="journal article" date="2015" name="BMC Microbiol.">
        <title>'Candidatus Phytoplasma phoenicium' associated with almond witches'-broom disease: from draft genome to genetic diversity among strain populations.</title>
        <authorList>
            <person name="Quaglino F."/>
            <person name="Kube M."/>
            <person name="Jawhari M."/>
            <person name="Abou-Jawdah Y."/>
            <person name="Siewert C."/>
            <person name="Choueiri E."/>
            <person name="Sobh H."/>
            <person name="Casati P."/>
            <person name="Tedeschi R."/>
            <person name="Molino Lova M."/>
            <person name="Alma A."/>
            <person name="Bianco P.A."/>
        </authorList>
    </citation>
    <scope>NUCLEOTIDE SEQUENCE [LARGE SCALE GENOMIC DNA]</scope>
    <source>
        <strain evidence="1 2">SA213</strain>
    </source>
</reference>
<protein>
    <submittedName>
        <fullName evidence="1">Putative exonuclease SbcCD, C subunit</fullName>
    </submittedName>
</protein>
<dbReference type="Gene3D" id="3.40.50.300">
    <property type="entry name" value="P-loop containing nucleotide triphosphate hydrolases"/>
    <property type="match status" value="1"/>
</dbReference>
<dbReference type="InterPro" id="IPR027417">
    <property type="entry name" value="P-loop_NTPase"/>
</dbReference>
<dbReference type="RefSeq" id="WP_275043467.1">
    <property type="nucleotide sequence ID" value="NZ_JPSQ01000032.1"/>
</dbReference>
<keyword evidence="1" id="KW-0269">Exonuclease</keyword>
<sequence length="221" mass="26281">LKESIDNAQQQIKNLNSILKNRPFGNDFYQIITKVTKNSEYQKYYSLFIKNNDLQNLNLFTDNVNSYKEILLDELFQKIISFEEEYEFIAYEFLDYRNYLSYDIQIIDQEGNISFFSKIFREKSGGETQVPFYIIIAICFEQLLTSDSEQKGCLVLLDEAFNNMDENRINAMMSFFNELKIQFFIAIPPQRIANIFPYVQTNLIIMKDKNYAMVKNFMKMI</sequence>
<keyword evidence="2" id="KW-1185">Reference proteome</keyword>
<dbReference type="PANTHER" id="PTHR32182">
    <property type="entry name" value="DNA REPLICATION AND REPAIR PROTEIN RECF"/>
    <property type="match status" value="1"/>
</dbReference>
<dbReference type="Proteomes" id="UP000037086">
    <property type="component" value="Unassembled WGS sequence"/>
</dbReference>
<keyword evidence="1" id="KW-0378">Hydrolase</keyword>